<evidence type="ECO:0000256" key="8">
    <source>
        <dbReference type="ARBA" id="ARBA00047380"/>
    </source>
</evidence>
<dbReference type="InterPro" id="IPR018027">
    <property type="entry name" value="Asn/Gln_amidotransferase"/>
</dbReference>
<dbReference type="NCBIfam" id="TIGR00133">
    <property type="entry name" value="gatB"/>
    <property type="match status" value="1"/>
</dbReference>
<evidence type="ECO:0000313" key="12">
    <source>
        <dbReference type="EMBL" id="MCS3920361.1"/>
    </source>
</evidence>
<dbReference type="InterPro" id="IPR006075">
    <property type="entry name" value="Asn/Gln-tRNA_Trfase_suB/E_cat"/>
</dbReference>
<comment type="similarity">
    <text evidence="1 10">Belongs to the GatB/GatE family. GatB subfamily.</text>
</comment>
<dbReference type="Pfam" id="PF02934">
    <property type="entry name" value="GatB_N"/>
    <property type="match status" value="1"/>
</dbReference>
<dbReference type="GO" id="GO:0050566">
    <property type="term" value="F:asparaginyl-tRNA synthase (glutamine-hydrolyzing) activity"/>
    <property type="evidence" value="ECO:0007669"/>
    <property type="project" value="UniProtKB-EC"/>
</dbReference>
<dbReference type="SUPFAM" id="SSF89095">
    <property type="entry name" value="GatB/YqeY motif"/>
    <property type="match status" value="1"/>
</dbReference>
<proteinExistence type="inferred from homology"/>
<sequence length="487" mass="54746">MSDFIVDIGCEIHVELSTLRSKLFCSCPITYGAPPNTVTCPVCLGFPGVLPVVNEKAVEAVLKVALALNCKINRVTQFDRKNYYYPDLPKGYQISQKYLPIGYDGWLEIDVNGRTKKVRIADVHLEEDTAKSIHGEEAGDPTASLIDFNRSGVPLCEIVTYPDMNSLEELEAFMVSLRQLLLYLGVSECRMEKGQLRFEASVSLRPKGSERLGTRVEIKNLNSFRAVLGAVEAEIRRQMEILKSGGKVQQQTMLWNEVLKITEPMRTKETAHDYRYFPEPDLVPIVVSDEWLNRLKSEMPELPRQRFNRFMREYELSEHEARLLTATPVTADYFETATKICGDPKAVANWMLSDLQGLLNDAGKSWDECPVRPEHLGEMVALMKNGTISVRIAKEVLKEMFATGKSARQIVEERGLVQITDEEALRQIVEEVISANPKAVQEFLSGNEKVLGFFVGQVMKATKGKANPQLANKLVREALERAKVASS</sequence>
<dbReference type="Proteomes" id="UP001204798">
    <property type="component" value="Unassembled WGS sequence"/>
</dbReference>
<comment type="function">
    <text evidence="7 10">Allows the formation of correctly charged Asn-tRNA(Asn) or Gln-tRNA(Gln) through the transamidation of misacylated Asp-tRNA(Asn) or Glu-tRNA(Gln) in organisms which lack either or both of asparaginyl-tRNA or glutaminyl-tRNA synthetases. The reaction takes place in the presence of glutamine and ATP through an activated phospho-Asp-tRNA(Asn) or phospho-Glu-tRNA(Gln).</text>
</comment>
<keyword evidence="5 10" id="KW-0067">ATP-binding</keyword>
<name>A0ABT2ER18_9BACT</name>
<evidence type="ECO:0000256" key="9">
    <source>
        <dbReference type="ARBA" id="ARBA00047913"/>
    </source>
</evidence>
<dbReference type="InterPro" id="IPR042114">
    <property type="entry name" value="GatB_C_1"/>
</dbReference>
<keyword evidence="13" id="KW-1185">Reference proteome</keyword>
<dbReference type="SUPFAM" id="SSF55931">
    <property type="entry name" value="Glutamine synthetase/guanido kinase"/>
    <property type="match status" value="1"/>
</dbReference>
<comment type="subunit">
    <text evidence="2 10">Heterotrimer of A, B and C subunits.</text>
</comment>
<dbReference type="NCBIfam" id="NF004014">
    <property type="entry name" value="PRK05477.1-4"/>
    <property type="match status" value="1"/>
</dbReference>
<dbReference type="PANTHER" id="PTHR11659:SF0">
    <property type="entry name" value="GLUTAMYL-TRNA(GLN) AMIDOTRANSFERASE SUBUNIT B, MITOCHONDRIAL"/>
    <property type="match status" value="1"/>
</dbReference>
<dbReference type="InterPro" id="IPR003789">
    <property type="entry name" value="Asn/Gln_tRNA_amidoTrase-B-like"/>
</dbReference>
<dbReference type="RefSeq" id="WP_259099266.1">
    <property type="nucleotide sequence ID" value="NZ_CP130454.1"/>
</dbReference>
<evidence type="ECO:0000256" key="7">
    <source>
        <dbReference type="ARBA" id="ARBA00024799"/>
    </source>
</evidence>
<evidence type="ECO:0000259" key="11">
    <source>
        <dbReference type="SMART" id="SM00845"/>
    </source>
</evidence>
<comment type="catalytic activity">
    <reaction evidence="9 10">
        <text>L-glutamyl-tRNA(Gln) + L-glutamine + ATP + H2O = L-glutaminyl-tRNA(Gln) + L-glutamate + ADP + phosphate + H(+)</text>
        <dbReference type="Rhea" id="RHEA:17521"/>
        <dbReference type="Rhea" id="RHEA-COMP:9681"/>
        <dbReference type="Rhea" id="RHEA-COMP:9684"/>
        <dbReference type="ChEBI" id="CHEBI:15377"/>
        <dbReference type="ChEBI" id="CHEBI:15378"/>
        <dbReference type="ChEBI" id="CHEBI:29985"/>
        <dbReference type="ChEBI" id="CHEBI:30616"/>
        <dbReference type="ChEBI" id="CHEBI:43474"/>
        <dbReference type="ChEBI" id="CHEBI:58359"/>
        <dbReference type="ChEBI" id="CHEBI:78520"/>
        <dbReference type="ChEBI" id="CHEBI:78521"/>
        <dbReference type="ChEBI" id="CHEBI:456216"/>
    </reaction>
</comment>
<dbReference type="PROSITE" id="PS01234">
    <property type="entry name" value="GATB"/>
    <property type="match status" value="1"/>
</dbReference>
<dbReference type="InterPro" id="IPR004413">
    <property type="entry name" value="GatB"/>
</dbReference>
<evidence type="ECO:0000256" key="3">
    <source>
        <dbReference type="ARBA" id="ARBA00022598"/>
    </source>
</evidence>
<evidence type="ECO:0000256" key="1">
    <source>
        <dbReference type="ARBA" id="ARBA00005306"/>
    </source>
</evidence>
<keyword evidence="3 10" id="KW-0436">Ligase</keyword>
<dbReference type="InterPro" id="IPR014746">
    <property type="entry name" value="Gln_synth/guanido_kin_cat_dom"/>
</dbReference>
<dbReference type="InterPro" id="IPR017959">
    <property type="entry name" value="Asn/Gln-tRNA_amidoTrfase_suB/E"/>
</dbReference>
<dbReference type="EMBL" id="JANUCP010000005">
    <property type="protein sequence ID" value="MCS3920361.1"/>
    <property type="molecule type" value="Genomic_DNA"/>
</dbReference>
<dbReference type="EC" id="6.3.5.-" evidence="10"/>
<dbReference type="Gene3D" id="1.10.150.380">
    <property type="entry name" value="GatB domain, N-terminal subdomain"/>
    <property type="match status" value="1"/>
</dbReference>
<gene>
    <name evidence="10" type="primary">gatB</name>
    <name evidence="12" type="ORF">M2350_002790</name>
</gene>
<comment type="catalytic activity">
    <reaction evidence="8 10">
        <text>L-aspartyl-tRNA(Asn) + L-glutamine + ATP + H2O = L-asparaginyl-tRNA(Asn) + L-glutamate + ADP + phosphate + 2 H(+)</text>
        <dbReference type="Rhea" id="RHEA:14513"/>
        <dbReference type="Rhea" id="RHEA-COMP:9674"/>
        <dbReference type="Rhea" id="RHEA-COMP:9677"/>
        <dbReference type="ChEBI" id="CHEBI:15377"/>
        <dbReference type="ChEBI" id="CHEBI:15378"/>
        <dbReference type="ChEBI" id="CHEBI:29985"/>
        <dbReference type="ChEBI" id="CHEBI:30616"/>
        <dbReference type="ChEBI" id="CHEBI:43474"/>
        <dbReference type="ChEBI" id="CHEBI:58359"/>
        <dbReference type="ChEBI" id="CHEBI:78515"/>
        <dbReference type="ChEBI" id="CHEBI:78516"/>
        <dbReference type="ChEBI" id="CHEBI:456216"/>
    </reaction>
</comment>
<evidence type="ECO:0000313" key="13">
    <source>
        <dbReference type="Proteomes" id="UP001204798"/>
    </source>
</evidence>
<protein>
    <recommendedName>
        <fullName evidence="10">Aspartyl/glutamyl-tRNA(Asn/Gln) amidotransferase subunit B</fullName>
        <shortName evidence="10">Asp/Glu-ADT subunit B</shortName>
        <ecNumber evidence="10">6.3.5.-</ecNumber>
    </recommendedName>
</protein>
<keyword evidence="6 10" id="KW-0648">Protein biosynthesis</keyword>
<evidence type="ECO:0000256" key="10">
    <source>
        <dbReference type="HAMAP-Rule" id="MF_00121"/>
    </source>
</evidence>
<evidence type="ECO:0000256" key="5">
    <source>
        <dbReference type="ARBA" id="ARBA00022840"/>
    </source>
</evidence>
<reference evidence="12 13" key="1">
    <citation type="submission" date="2022-08" db="EMBL/GenBank/DDBJ databases">
        <title>Bacterial and archaeal communities from various locations to study Microbial Dark Matter (Phase II).</title>
        <authorList>
            <person name="Stepanauskas R."/>
        </authorList>
    </citation>
    <scope>NUCLEOTIDE SEQUENCE [LARGE SCALE GENOMIC DNA]</scope>
    <source>
        <strain evidence="12 13">PD1</strain>
    </source>
</reference>
<dbReference type="HAMAP" id="MF_00121">
    <property type="entry name" value="GatB"/>
    <property type="match status" value="1"/>
</dbReference>
<dbReference type="PANTHER" id="PTHR11659">
    <property type="entry name" value="GLUTAMYL-TRNA GLN AMIDOTRANSFERASE SUBUNIT B MITOCHONDRIAL AND PROKARYOTIC PET112-RELATED"/>
    <property type="match status" value="1"/>
</dbReference>
<dbReference type="InterPro" id="IPR017958">
    <property type="entry name" value="Gln-tRNA_amidoTrfase_suB_CS"/>
</dbReference>
<dbReference type="SMART" id="SM00845">
    <property type="entry name" value="GatB_Yqey"/>
    <property type="match status" value="1"/>
</dbReference>
<evidence type="ECO:0000256" key="6">
    <source>
        <dbReference type="ARBA" id="ARBA00022917"/>
    </source>
</evidence>
<organism evidence="12 13">
    <name type="scientific">Candidatus Fervidibacter sacchari</name>
    <dbReference type="NCBI Taxonomy" id="1448929"/>
    <lineage>
        <taxon>Bacteria</taxon>
        <taxon>Candidatus Fervidibacterota</taxon>
        <taxon>Candidatus Fervidibacter</taxon>
    </lineage>
</organism>
<feature type="domain" description="Asn/Gln amidotransferase" evidence="11">
    <location>
        <begin position="332"/>
        <end position="479"/>
    </location>
</feature>
<accession>A0ABT2ER18</accession>
<evidence type="ECO:0000256" key="4">
    <source>
        <dbReference type="ARBA" id="ARBA00022741"/>
    </source>
</evidence>
<comment type="caution">
    <text evidence="12">The sequence shown here is derived from an EMBL/GenBank/DDBJ whole genome shotgun (WGS) entry which is preliminary data.</text>
</comment>
<dbReference type="Gene3D" id="1.10.10.410">
    <property type="match status" value="1"/>
</dbReference>
<dbReference type="Pfam" id="PF02637">
    <property type="entry name" value="GatB_Yqey"/>
    <property type="match status" value="1"/>
</dbReference>
<evidence type="ECO:0000256" key="2">
    <source>
        <dbReference type="ARBA" id="ARBA00011123"/>
    </source>
</evidence>
<dbReference type="NCBIfam" id="NF004012">
    <property type="entry name" value="PRK05477.1-2"/>
    <property type="match status" value="1"/>
</dbReference>
<dbReference type="InterPro" id="IPR023168">
    <property type="entry name" value="GatB_Yqey_C_2"/>
</dbReference>
<keyword evidence="4 10" id="KW-0547">Nucleotide-binding</keyword>
<dbReference type="GO" id="GO:0050567">
    <property type="term" value="F:glutaminyl-tRNA synthase (glutamine-hydrolyzing) activity"/>
    <property type="evidence" value="ECO:0007669"/>
    <property type="project" value="UniProtKB-EC"/>
</dbReference>